<dbReference type="HOGENOM" id="CLU_2076745_0_0_1"/>
<organism evidence="1">
    <name type="scientific">Oryza glumipatula</name>
    <dbReference type="NCBI Taxonomy" id="40148"/>
    <lineage>
        <taxon>Eukaryota</taxon>
        <taxon>Viridiplantae</taxon>
        <taxon>Streptophyta</taxon>
        <taxon>Embryophyta</taxon>
        <taxon>Tracheophyta</taxon>
        <taxon>Spermatophyta</taxon>
        <taxon>Magnoliopsida</taxon>
        <taxon>Liliopsida</taxon>
        <taxon>Poales</taxon>
        <taxon>Poaceae</taxon>
        <taxon>BOP clade</taxon>
        <taxon>Oryzoideae</taxon>
        <taxon>Oryzeae</taxon>
        <taxon>Oryzinae</taxon>
        <taxon>Oryza</taxon>
    </lineage>
</organism>
<dbReference type="SUPFAM" id="SSF49599">
    <property type="entry name" value="TRAF domain-like"/>
    <property type="match status" value="1"/>
</dbReference>
<reference evidence="1" key="1">
    <citation type="submission" date="2015-04" db="UniProtKB">
        <authorList>
            <consortium name="EnsemblPlants"/>
        </authorList>
    </citation>
    <scope>IDENTIFICATION</scope>
</reference>
<evidence type="ECO:0000313" key="2">
    <source>
        <dbReference type="Proteomes" id="UP000026961"/>
    </source>
</evidence>
<name>A0A0E0BAS2_9ORYZ</name>
<dbReference type="InterPro" id="IPR008974">
    <property type="entry name" value="TRAF-like"/>
</dbReference>
<sequence length="118" mass="13256">MGHRWRLNLQPNGNAAEGHASLYLLLDEDVAKPVTAQFEFSIGAENRPSFFLLHVAVVLTSQREDVHHRANADVLAQPVLADQLEPLQVVPIRRDEQMQAHGAFLLLLLHLRQRVATP</sequence>
<accession>A0A0E0BAS2</accession>
<evidence type="ECO:0008006" key="3">
    <source>
        <dbReference type="Google" id="ProtNLM"/>
    </source>
</evidence>
<keyword evidence="2" id="KW-1185">Reference proteome</keyword>
<dbReference type="AlphaFoldDB" id="A0A0E0BAS2"/>
<dbReference type="Gene3D" id="2.60.210.10">
    <property type="entry name" value="Apoptosis, Tumor Necrosis Factor Receptor Associated Protein 2, Chain A"/>
    <property type="match status" value="1"/>
</dbReference>
<evidence type="ECO:0000313" key="1">
    <source>
        <dbReference type="EnsemblPlants" id="OGLUM10G10510.1"/>
    </source>
</evidence>
<dbReference type="EnsemblPlants" id="OGLUM10G10510.1">
    <property type="protein sequence ID" value="OGLUM10G10510.1"/>
    <property type="gene ID" value="OGLUM10G10510"/>
</dbReference>
<dbReference type="Gramene" id="OGLUM10G10510.1">
    <property type="protein sequence ID" value="OGLUM10G10510.1"/>
    <property type="gene ID" value="OGLUM10G10510"/>
</dbReference>
<reference evidence="1" key="2">
    <citation type="submission" date="2018-05" db="EMBL/GenBank/DDBJ databases">
        <title>OgluRS3 (Oryza glumaepatula Reference Sequence Version 3).</title>
        <authorList>
            <person name="Zhang J."/>
            <person name="Kudrna D."/>
            <person name="Lee S."/>
            <person name="Talag J."/>
            <person name="Welchert J."/>
            <person name="Wing R.A."/>
        </authorList>
    </citation>
    <scope>NUCLEOTIDE SEQUENCE [LARGE SCALE GENOMIC DNA]</scope>
</reference>
<dbReference type="Proteomes" id="UP000026961">
    <property type="component" value="Chromosome 10"/>
</dbReference>
<proteinExistence type="predicted"/>
<dbReference type="STRING" id="40148.A0A0E0BAS2"/>
<protein>
    <recommendedName>
        <fullName evidence="3">MATH domain-containing protein</fullName>
    </recommendedName>
</protein>